<reference evidence="2" key="1">
    <citation type="submission" date="2021-12" db="EMBL/GenBank/DDBJ databases">
        <authorList>
            <person name="Zaccaron A."/>
            <person name="Stergiopoulos I."/>
        </authorList>
    </citation>
    <scope>NUCLEOTIDE SEQUENCE</scope>
    <source>
        <strain evidence="2">Race5_Kim</strain>
    </source>
</reference>
<keyword evidence="3" id="KW-1185">Reference proteome</keyword>
<reference evidence="2" key="2">
    <citation type="journal article" date="2022" name="Microb. Genom.">
        <title>A chromosome-scale genome assembly of the tomato pathogen Cladosporium fulvum reveals a compartmentalized genome architecture and the presence of a dispensable chromosome.</title>
        <authorList>
            <person name="Zaccaron A.Z."/>
            <person name="Chen L.H."/>
            <person name="Samaras A."/>
            <person name="Stergiopoulos I."/>
        </authorList>
    </citation>
    <scope>NUCLEOTIDE SEQUENCE</scope>
    <source>
        <strain evidence="2">Race5_Kim</strain>
    </source>
</reference>
<feature type="region of interest" description="Disordered" evidence="1">
    <location>
        <begin position="207"/>
        <end position="226"/>
    </location>
</feature>
<dbReference type="RefSeq" id="XP_047762488.1">
    <property type="nucleotide sequence ID" value="XM_047905150.1"/>
</dbReference>
<dbReference type="EMBL" id="CP090167">
    <property type="protein sequence ID" value="UJO18122.1"/>
    <property type="molecule type" value="Genomic_DNA"/>
</dbReference>
<evidence type="ECO:0000256" key="1">
    <source>
        <dbReference type="SAM" id="MobiDB-lite"/>
    </source>
</evidence>
<dbReference type="KEGG" id="ffu:CLAFUR5_06002"/>
<dbReference type="OrthoDB" id="4725912at2759"/>
<organism evidence="2 3">
    <name type="scientific">Passalora fulva</name>
    <name type="common">Tomato leaf mold</name>
    <name type="synonym">Cladosporium fulvum</name>
    <dbReference type="NCBI Taxonomy" id="5499"/>
    <lineage>
        <taxon>Eukaryota</taxon>
        <taxon>Fungi</taxon>
        <taxon>Dikarya</taxon>
        <taxon>Ascomycota</taxon>
        <taxon>Pezizomycotina</taxon>
        <taxon>Dothideomycetes</taxon>
        <taxon>Dothideomycetidae</taxon>
        <taxon>Mycosphaerellales</taxon>
        <taxon>Mycosphaerellaceae</taxon>
        <taxon>Fulvia</taxon>
    </lineage>
</organism>
<protein>
    <submittedName>
        <fullName evidence="2">Uncharacterized protein</fullName>
    </submittedName>
</protein>
<dbReference type="AlphaFoldDB" id="A0A9Q8P9J4"/>
<accession>A0A9Q8P9J4</accession>
<evidence type="ECO:0000313" key="3">
    <source>
        <dbReference type="Proteomes" id="UP000756132"/>
    </source>
</evidence>
<gene>
    <name evidence="2" type="ORF">CLAFUR5_06002</name>
</gene>
<dbReference type="OMA" id="FKTWDFI"/>
<proteinExistence type="predicted"/>
<name>A0A9Q8P9J4_PASFU</name>
<sequence>MSQDQPQDSSALAPSSPWKVDFKWGKQRFLITDTSSIQDVAIIRCKLREPSLEFRTPDDKTTFGTGTVHAISIHPDYECNGFKGPLRASSRWATRYQPFFPNFGTPANPMVMSWTTSSSSKDWDFICLDDKGEAVARYATKIWATKKVGVIEFVGPKAEDLEARREILVTGVLMWYTMLVRVNNPLNLMYSIFGKAGPIRKDGGRGIVGDGGAEVGRDDEAAGSNR</sequence>
<evidence type="ECO:0000313" key="2">
    <source>
        <dbReference type="EMBL" id="UJO18122.1"/>
    </source>
</evidence>
<dbReference type="Proteomes" id="UP000756132">
    <property type="component" value="Chromosome 5"/>
</dbReference>
<dbReference type="GeneID" id="71985880"/>